<gene>
    <name evidence="1" type="ORF">SAMN02745157_0562</name>
</gene>
<keyword evidence="2" id="KW-1185">Reference proteome</keyword>
<evidence type="ECO:0000313" key="2">
    <source>
        <dbReference type="Proteomes" id="UP000184485"/>
    </source>
</evidence>
<reference evidence="1 2" key="1">
    <citation type="submission" date="2016-11" db="EMBL/GenBank/DDBJ databases">
        <authorList>
            <person name="Jaros S."/>
            <person name="Januszkiewicz K."/>
            <person name="Wedrychowicz H."/>
        </authorList>
    </citation>
    <scope>NUCLEOTIDE SEQUENCE [LARGE SCALE GENOMIC DNA]</scope>
    <source>
        <strain evidence="1 2">DSM 19436</strain>
    </source>
</reference>
<dbReference type="Proteomes" id="UP000184485">
    <property type="component" value="Unassembled WGS sequence"/>
</dbReference>
<dbReference type="NCBIfam" id="TIGR02216">
    <property type="entry name" value="phage_TIGR02216"/>
    <property type="match status" value="1"/>
</dbReference>
<dbReference type="EMBL" id="FQUP01000001">
    <property type="protein sequence ID" value="SHE61574.1"/>
    <property type="molecule type" value="Genomic_DNA"/>
</dbReference>
<protein>
    <recommendedName>
        <fullName evidence="3">Phage tail assembly chaperone protein, TAC</fullName>
    </recommendedName>
</protein>
<dbReference type="AlphaFoldDB" id="A0A1M4UXX6"/>
<name>A0A1M4UXX6_9HYPH</name>
<evidence type="ECO:0008006" key="3">
    <source>
        <dbReference type="Google" id="ProtNLM"/>
    </source>
</evidence>
<dbReference type="InterPro" id="IPR011739">
    <property type="entry name" value="GTA_rcc01693"/>
</dbReference>
<dbReference type="RefSeq" id="WP_280174636.1">
    <property type="nucleotide sequence ID" value="NZ_FQUP01000001.1"/>
</dbReference>
<proteinExistence type="predicted"/>
<dbReference type="STRING" id="1122133.SAMN02745157_0562"/>
<evidence type="ECO:0000313" key="1">
    <source>
        <dbReference type="EMBL" id="SHE61574.1"/>
    </source>
</evidence>
<sequence>MSAKPFPWRDAMAIGFGVLRLSSRDFWAMTPRELAAAIEGLGGGVAQPLDRATFEALARRYPDITAGG</sequence>
<accession>A0A1M4UXX6</accession>
<dbReference type="InterPro" id="IPR019056">
    <property type="entry name" value="Phage_TAC_6"/>
</dbReference>
<dbReference type="Pfam" id="PF09550">
    <property type="entry name" value="Phage_TAC_6"/>
    <property type="match status" value="1"/>
</dbReference>
<organism evidence="1 2">
    <name type="scientific">Kaistia soli DSM 19436</name>
    <dbReference type="NCBI Taxonomy" id="1122133"/>
    <lineage>
        <taxon>Bacteria</taxon>
        <taxon>Pseudomonadati</taxon>
        <taxon>Pseudomonadota</taxon>
        <taxon>Alphaproteobacteria</taxon>
        <taxon>Hyphomicrobiales</taxon>
        <taxon>Kaistiaceae</taxon>
        <taxon>Kaistia</taxon>
    </lineage>
</organism>